<sequence>MMRTMALACVAALALGGCVSVQQLPAPDISALSDTLPRAEQGDAAAQYQLGATLGYNYRALKRDDDTGFSYLLASAEQGNAQAQVTVAQRYLNRINGDLINNADGGAAARYWLLRAAAQNSHEAYAALARWNGAHYQPPQSRLESCKWGWLAWQACPDNTLSAEQIETAHRQAQAWAARLDAPAP</sequence>
<feature type="chain" id="PRO_5005863161" evidence="1">
    <location>
        <begin position="22"/>
        <end position="185"/>
    </location>
</feature>
<dbReference type="PROSITE" id="PS51257">
    <property type="entry name" value="PROKAR_LIPOPROTEIN"/>
    <property type="match status" value="1"/>
</dbReference>
<dbReference type="SMART" id="SM00671">
    <property type="entry name" value="SEL1"/>
    <property type="match status" value="2"/>
</dbReference>
<keyword evidence="1" id="KW-0732">Signal</keyword>
<dbReference type="OrthoDB" id="8912283at2"/>
<proteinExistence type="predicted"/>
<reference evidence="2 3" key="1">
    <citation type="submission" date="2015-07" db="EMBL/GenBank/DDBJ databases">
        <title>Draft genome sequence of the Amantichitinum ursilacus IGB-41, a new chitin-degrading bacterium.</title>
        <authorList>
            <person name="Kirstahler P."/>
            <person name="Guenther M."/>
            <person name="Grumaz C."/>
            <person name="Rupp S."/>
            <person name="Zibek S."/>
            <person name="Sohn K."/>
        </authorList>
    </citation>
    <scope>NUCLEOTIDE SEQUENCE [LARGE SCALE GENOMIC DNA]</scope>
    <source>
        <strain evidence="2 3">IGB-41</strain>
    </source>
</reference>
<dbReference type="EMBL" id="LAQT01000005">
    <property type="protein sequence ID" value="KPC53754.1"/>
    <property type="molecule type" value="Genomic_DNA"/>
</dbReference>
<keyword evidence="3" id="KW-1185">Reference proteome</keyword>
<evidence type="ECO:0000313" key="2">
    <source>
        <dbReference type="EMBL" id="KPC53754.1"/>
    </source>
</evidence>
<dbReference type="SUPFAM" id="SSF81901">
    <property type="entry name" value="HCP-like"/>
    <property type="match status" value="1"/>
</dbReference>
<dbReference type="InterPro" id="IPR011990">
    <property type="entry name" value="TPR-like_helical_dom_sf"/>
</dbReference>
<evidence type="ECO:0000313" key="3">
    <source>
        <dbReference type="Proteomes" id="UP000037939"/>
    </source>
</evidence>
<dbReference type="Gene3D" id="1.25.40.10">
    <property type="entry name" value="Tetratricopeptide repeat domain"/>
    <property type="match status" value="1"/>
</dbReference>
<gene>
    <name evidence="2" type="ORF">WG78_07920</name>
</gene>
<name>A0A0N0XM02_9NEIS</name>
<dbReference type="InterPro" id="IPR006597">
    <property type="entry name" value="Sel1-like"/>
</dbReference>
<dbReference type="RefSeq" id="WP_053937249.1">
    <property type="nucleotide sequence ID" value="NZ_LAQT01000005.1"/>
</dbReference>
<evidence type="ECO:0000256" key="1">
    <source>
        <dbReference type="SAM" id="SignalP"/>
    </source>
</evidence>
<accession>A0A0N0XM02</accession>
<dbReference type="Proteomes" id="UP000037939">
    <property type="component" value="Unassembled WGS sequence"/>
</dbReference>
<comment type="caution">
    <text evidence="2">The sequence shown here is derived from an EMBL/GenBank/DDBJ whole genome shotgun (WGS) entry which is preliminary data.</text>
</comment>
<dbReference type="AlphaFoldDB" id="A0A0N0XM02"/>
<feature type="signal peptide" evidence="1">
    <location>
        <begin position="1"/>
        <end position="21"/>
    </location>
</feature>
<dbReference type="STRING" id="857265.WG78_07920"/>
<protein>
    <submittedName>
        <fullName evidence="2">Sel1 repeat protein</fullName>
    </submittedName>
</protein>
<organism evidence="2 3">
    <name type="scientific">Amantichitinum ursilacus</name>
    <dbReference type="NCBI Taxonomy" id="857265"/>
    <lineage>
        <taxon>Bacteria</taxon>
        <taxon>Pseudomonadati</taxon>
        <taxon>Pseudomonadota</taxon>
        <taxon>Betaproteobacteria</taxon>
        <taxon>Neisseriales</taxon>
        <taxon>Chitinibacteraceae</taxon>
        <taxon>Amantichitinum</taxon>
    </lineage>
</organism>